<evidence type="ECO:0000256" key="2">
    <source>
        <dbReference type="ARBA" id="ARBA00004123"/>
    </source>
</evidence>
<keyword evidence="6" id="KW-0378">Hydrolase</keyword>
<dbReference type="GO" id="GO:0004518">
    <property type="term" value="F:nuclease activity"/>
    <property type="evidence" value="ECO:0007669"/>
    <property type="project" value="UniProtKB-KW"/>
</dbReference>
<dbReference type="Pfam" id="PF13359">
    <property type="entry name" value="DDE_Tnp_4"/>
    <property type="match status" value="1"/>
</dbReference>
<evidence type="ECO:0000256" key="7">
    <source>
        <dbReference type="ARBA" id="ARBA00023242"/>
    </source>
</evidence>
<dbReference type="PANTHER" id="PTHR22930">
    <property type="match status" value="1"/>
</dbReference>
<name>A0A0J7K5J7_LASNI</name>
<dbReference type="InterPro" id="IPR027806">
    <property type="entry name" value="HARBI1_dom"/>
</dbReference>
<dbReference type="InterPro" id="IPR045249">
    <property type="entry name" value="HARBI1-like"/>
</dbReference>
<dbReference type="OrthoDB" id="7547337at2759"/>
<protein>
    <submittedName>
        <fullName evidence="9">Nuclease harbi1</fullName>
    </submittedName>
</protein>
<keyword evidence="10" id="KW-1185">Reference proteome</keyword>
<keyword evidence="4" id="KW-0540">Nuclease</keyword>
<dbReference type="GO" id="GO:0005634">
    <property type="term" value="C:nucleus"/>
    <property type="evidence" value="ECO:0007669"/>
    <property type="project" value="UniProtKB-SubCell"/>
</dbReference>
<organism evidence="9 10">
    <name type="scientific">Lasius niger</name>
    <name type="common">Black garden ant</name>
    <dbReference type="NCBI Taxonomy" id="67767"/>
    <lineage>
        <taxon>Eukaryota</taxon>
        <taxon>Metazoa</taxon>
        <taxon>Ecdysozoa</taxon>
        <taxon>Arthropoda</taxon>
        <taxon>Hexapoda</taxon>
        <taxon>Insecta</taxon>
        <taxon>Pterygota</taxon>
        <taxon>Neoptera</taxon>
        <taxon>Endopterygota</taxon>
        <taxon>Hymenoptera</taxon>
        <taxon>Apocrita</taxon>
        <taxon>Aculeata</taxon>
        <taxon>Formicoidea</taxon>
        <taxon>Formicidae</taxon>
        <taxon>Formicinae</taxon>
        <taxon>Lasius</taxon>
        <taxon>Lasius</taxon>
    </lineage>
</organism>
<evidence type="ECO:0000259" key="8">
    <source>
        <dbReference type="Pfam" id="PF13359"/>
    </source>
</evidence>
<evidence type="ECO:0000256" key="1">
    <source>
        <dbReference type="ARBA" id="ARBA00001968"/>
    </source>
</evidence>
<comment type="subcellular location">
    <subcellularLocation>
        <location evidence="2">Nucleus</location>
    </subcellularLocation>
</comment>
<dbReference type="GO" id="GO:0046872">
    <property type="term" value="F:metal ion binding"/>
    <property type="evidence" value="ECO:0007669"/>
    <property type="project" value="UniProtKB-KW"/>
</dbReference>
<feature type="domain" description="DDE Tnp4" evidence="8">
    <location>
        <begin position="20"/>
        <end position="166"/>
    </location>
</feature>
<proteinExistence type="inferred from homology"/>
<comment type="caution">
    <text evidence="9">The sequence shown here is derived from an EMBL/GenBank/DDBJ whole genome shotgun (WGS) entry which is preliminary data.</text>
</comment>
<dbReference type="AlphaFoldDB" id="A0A0J7K5J7"/>
<dbReference type="EMBL" id="LBMM01013522">
    <property type="protein sequence ID" value="KMQ85602.1"/>
    <property type="molecule type" value="Genomic_DNA"/>
</dbReference>
<dbReference type="Proteomes" id="UP000036403">
    <property type="component" value="Unassembled WGS sequence"/>
</dbReference>
<evidence type="ECO:0000256" key="5">
    <source>
        <dbReference type="ARBA" id="ARBA00022723"/>
    </source>
</evidence>
<evidence type="ECO:0000256" key="3">
    <source>
        <dbReference type="ARBA" id="ARBA00006958"/>
    </source>
</evidence>
<accession>A0A0J7K5J7</accession>
<keyword evidence="5" id="KW-0479">Metal-binding</keyword>
<dbReference type="STRING" id="67767.A0A0J7K5J7"/>
<dbReference type="PaxDb" id="67767-A0A0J7K5J7"/>
<dbReference type="GO" id="GO:0016787">
    <property type="term" value="F:hydrolase activity"/>
    <property type="evidence" value="ECO:0007669"/>
    <property type="project" value="UniProtKB-KW"/>
</dbReference>
<dbReference type="PANTHER" id="PTHR22930:SF269">
    <property type="entry name" value="NUCLEASE HARBI1-LIKE PROTEIN"/>
    <property type="match status" value="1"/>
</dbReference>
<evidence type="ECO:0000313" key="9">
    <source>
        <dbReference type="EMBL" id="KMQ85602.1"/>
    </source>
</evidence>
<gene>
    <name evidence="9" type="ORF">RF55_15740</name>
</gene>
<keyword evidence="7" id="KW-0539">Nucleus</keyword>
<comment type="similarity">
    <text evidence="3">Belongs to the HARBI1 family.</text>
</comment>
<evidence type="ECO:0000256" key="4">
    <source>
        <dbReference type="ARBA" id="ARBA00022722"/>
    </source>
</evidence>
<comment type="cofactor">
    <cofactor evidence="1">
        <name>a divalent metal cation</name>
        <dbReference type="ChEBI" id="CHEBI:60240"/>
    </cofactor>
</comment>
<reference evidence="9 10" key="1">
    <citation type="submission" date="2015-04" db="EMBL/GenBank/DDBJ databases">
        <title>Lasius niger genome sequencing.</title>
        <authorList>
            <person name="Konorov E.A."/>
            <person name="Nikitin M.A."/>
            <person name="Kirill M.V."/>
            <person name="Chang P."/>
        </authorList>
    </citation>
    <scope>NUCLEOTIDE SEQUENCE [LARGE SCALE GENOMIC DNA]</scope>
    <source>
        <tissue evidence="9">Whole</tissue>
    </source>
</reference>
<evidence type="ECO:0000313" key="10">
    <source>
        <dbReference type="Proteomes" id="UP000036403"/>
    </source>
</evidence>
<sequence length="238" mass="27026">MKTICVSVTGSAKQRINILHYKGHHSINLLGISDAKYCFTIVDIGAEGRQSDGGVFRNSEIGKRFEVNSFKLPNPKQIEIDGPELPYVLVADKAFPLSMYMMRPHPRSGKLDIGKKIFNYRISRARRVVENAFGMLVTRWRIYRRPIIANVSNVRKIVQATVALHNFIIKNEEQLTGNKSYLHITSEDARTSHGVCNIPLCRGRNNNNAVAVREAYSKYFQGTVALPYQWVKALQNDF</sequence>
<evidence type="ECO:0000256" key="6">
    <source>
        <dbReference type="ARBA" id="ARBA00022801"/>
    </source>
</evidence>